<evidence type="ECO:0000313" key="3">
    <source>
        <dbReference type="Proteomes" id="UP000008459"/>
    </source>
</evidence>
<dbReference type="Proteomes" id="UP000008459">
    <property type="component" value="Chromosome"/>
</dbReference>
<dbReference type="HOGENOM" id="CLU_063644_0_0_7"/>
<dbReference type="PATRIC" id="fig|585538.3.peg.1382"/>
<accession>F4D3B5</accession>
<name>F4D3B5_HELPX</name>
<dbReference type="PANTHER" id="PTHR45090">
    <property type="entry name" value="CHAPERONE PROTEIN DNAJ 20 CHLOROPLASTIC"/>
    <property type="match status" value="1"/>
</dbReference>
<proteinExistence type="predicted"/>
<reference evidence="2 3" key="1">
    <citation type="submission" date="2011-03" db="EMBL/GenBank/DDBJ databases">
        <authorList>
            <person name="Muzny D."/>
            <person name="Qin X."/>
            <person name="Deng J."/>
            <person name="Jiang H."/>
            <person name="Liu Y."/>
            <person name="Qu J."/>
            <person name="Song X.-Z."/>
            <person name="Zhang L."/>
            <person name="Thornton R."/>
            <person name="Coyle M."/>
            <person name="Francisco L."/>
            <person name="Jackson L."/>
            <person name="Javaid M."/>
            <person name="Korchina V."/>
            <person name="Kovar C."/>
            <person name="Mata R."/>
            <person name="Mathew T."/>
            <person name="Ngo R."/>
            <person name="Nguyen L."/>
            <person name="Nguyen N."/>
            <person name="Okwuonu G."/>
            <person name="Ongeri F."/>
            <person name="Pham C."/>
            <person name="Simmons D."/>
            <person name="Wilczek-Boney K."/>
            <person name="Hale W."/>
            <person name="Jakkamsetti A."/>
            <person name="Pham P."/>
            <person name="Ruth R."/>
            <person name="San Lucas F."/>
            <person name="Warren J."/>
            <person name="Zhang J."/>
            <person name="Zhao Z."/>
            <person name="Zhou C."/>
            <person name="Zhu D."/>
            <person name="Lee S."/>
            <person name="Bess C."/>
            <person name="Blankenburg K."/>
            <person name="Forbes L."/>
            <person name="Fu Q."/>
            <person name="Gubbala S."/>
            <person name="Hirani K."/>
            <person name="Jayaseelan J.C."/>
            <person name="Lara F."/>
            <person name="Munidasa M."/>
            <person name="Palculict T."/>
            <person name="Patil S."/>
            <person name="Pu L.-L."/>
            <person name="Saada N."/>
            <person name="Tang L."/>
            <person name="Weissenberger G."/>
            <person name="Zhu Y."/>
            <person name="Hemphill L."/>
            <person name="Shang Y."/>
            <person name="Youmans B."/>
            <person name="Ayvaz T."/>
            <person name="Ross M."/>
            <person name="Santibanez J."/>
            <person name="Aqrawi P."/>
            <person name="Gross S."/>
            <person name="Joshi V."/>
            <person name="Fowler G."/>
            <person name="Nazareth L."/>
            <person name="Reid J."/>
            <person name="Worley K."/>
            <person name="Petrosino J."/>
            <person name="Highlander S."/>
            <person name="Gibbs R."/>
            <person name="Gibbs R."/>
        </authorList>
    </citation>
    <scope>NUCLEOTIDE SEQUENCE [LARGE SCALE GENOMIC DNA]</scope>
    <source>
        <strain evidence="2 3">83</strain>
    </source>
</reference>
<evidence type="ECO:0000313" key="2">
    <source>
        <dbReference type="EMBL" id="AEE70953.1"/>
    </source>
</evidence>
<gene>
    <name evidence="2" type="ORF">HMPREF0462_1349</name>
</gene>
<dbReference type="Pfam" id="PF00226">
    <property type="entry name" value="DnaJ"/>
    <property type="match status" value="1"/>
</dbReference>
<feature type="domain" description="J" evidence="1">
    <location>
        <begin position="214"/>
        <end position="273"/>
    </location>
</feature>
<sequence length="273" mass="32259">MLKYLKIFKIASKRMEKIRAMAKIELLAKFTQIALPNSHPLLKKVLNYAKKHFSQCHMLSSSLLILNDTECFKKNYLLNWVYHALECAHEKDISQYSLEEILQKSHLPIRIKIIAQNTLLEKIEVKVLTFGAEYALFITKHPIAKRFLRQKFGGYVFLETQDELHIRGDSERFWELIVTLNENKIVHNACLYFIYPNGFGKDSYTTLAERKLRECYKALGFIKHENFSEVKKRYLELAKTYHPDLCDLKEKKALYAKRFAIIQEAYRHIKKHA</sequence>
<dbReference type="PANTHER" id="PTHR45090:SF4">
    <property type="entry name" value="J DOMAIN-CONTAINING PROTEIN"/>
    <property type="match status" value="1"/>
</dbReference>
<dbReference type="InterPro" id="IPR001623">
    <property type="entry name" value="DnaJ_domain"/>
</dbReference>
<dbReference type="PROSITE" id="PS50076">
    <property type="entry name" value="DNAJ_2"/>
    <property type="match status" value="1"/>
</dbReference>
<dbReference type="AlphaFoldDB" id="F4D3B5"/>
<dbReference type="InterPro" id="IPR053232">
    <property type="entry name" value="DnaJ_C/III_chloroplastic"/>
</dbReference>
<dbReference type="SUPFAM" id="SSF46565">
    <property type="entry name" value="Chaperone J-domain"/>
    <property type="match status" value="1"/>
</dbReference>
<dbReference type="KEGG" id="hpx:HMPREF0462_1349"/>
<dbReference type="Gene3D" id="1.10.287.110">
    <property type="entry name" value="DnaJ domain"/>
    <property type="match status" value="1"/>
</dbReference>
<dbReference type="EMBL" id="CP002605">
    <property type="protein sequence ID" value="AEE70953.1"/>
    <property type="molecule type" value="Genomic_DNA"/>
</dbReference>
<dbReference type="InterPro" id="IPR036869">
    <property type="entry name" value="J_dom_sf"/>
</dbReference>
<organism evidence="2 3">
    <name type="scientific">Helicobacter pylori 83</name>
    <dbReference type="NCBI Taxonomy" id="585538"/>
    <lineage>
        <taxon>Bacteria</taxon>
        <taxon>Pseudomonadati</taxon>
        <taxon>Campylobacterota</taxon>
        <taxon>Epsilonproteobacteria</taxon>
        <taxon>Campylobacterales</taxon>
        <taxon>Helicobacteraceae</taxon>
        <taxon>Helicobacter</taxon>
    </lineage>
</organism>
<evidence type="ECO:0000259" key="1">
    <source>
        <dbReference type="PROSITE" id="PS50076"/>
    </source>
</evidence>
<dbReference type="CDD" id="cd06257">
    <property type="entry name" value="DnaJ"/>
    <property type="match status" value="1"/>
</dbReference>
<dbReference type="SMART" id="SM00271">
    <property type="entry name" value="DnaJ"/>
    <property type="match status" value="1"/>
</dbReference>
<protein>
    <submittedName>
        <fullName evidence="2">DnaJ domain protein</fullName>
    </submittedName>
</protein>